<organism evidence="1 2">
    <name type="scientific">Pteropus alecto</name>
    <name type="common">Black flying fox</name>
    <dbReference type="NCBI Taxonomy" id="9402"/>
    <lineage>
        <taxon>Eukaryota</taxon>
        <taxon>Metazoa</taxon>
        <taxon>Chordata</taxon>
        <taxon>Craniata</taxon>
        <taxon>Vertebrata</taxon>
        <taxon>Euteleostomi</taxon>
        <taxon>Mammalia</taxon>
        <taxon>Eutheria</taxon>
        <taxon>Laurasiatheria</taxon>
        <taxon>Chiroptera</taxon>
        <taxon>Yinpterochiroptera</taxon>
        <taxon>Pteropodoidea</taxon>
        <taxon>Pteropodidae</taxon>
        <taxon>Pteropodinae</taxon>
        <taxon>Pteropus</taxon>
    </lineage>
</organism>
<dbReference type="EMBL" id="KB030554">
    <property type="protein sequence ID" value="ELK15002.1"/>
    <property type="molecule type" value="Genomic_DNA"/>
</dbReference>
<accession>L5KUA9</accession>
<protein>
    <submittedName>
        <fullName evidence="1">Uncharacterized protein</fullName>
    </submittedName>
</protein>
<evidence type="ECO:0000313" key="1">
    <source>
        <dbReference type="EMBL" id="ELK15002.1"/>
    </source>
</evidence>
<dbReference type="Proteomes" id="UP000010552">
    <property type="component" value="Unassembled WGS sequence"/>
</dbReference>
<gene>
    <name evidence="1" type="ORF">PAL_GLEAN10016484</name>
</gene>
<reference evidence="2" key="1">
    <citation type="journal article" date="2013" name="Science">
        <title>Comparative analysis of bat genomes provides insight into the evolution of flight and immunity.</title>
        <authorList>
            <person name="Zhang G."/>
            <person name="Cowled C."/>
            <person name="Shi Z."/>
            <person name="Huang Z."/>
            <person name="Bishop-Lilly K.A."/>
            <person name="Fang X."/>
            <person name="Wynne J.W."/>
            <person name="Xiong Z."/>
            <person name="Baker M.L."/>
            <person name="Zhao W."/>
            <person name="Tachedjian M."/>
            <person name="Zhu Y."/>
            <person name="Zhou P."/>
            <person name="Jiang X."/>
            <person name="Ng J."/>
            <person name="Yang L."/>
            <person name="Wu L."/>
            <person name="Xiao J."/>
            <person name="Feng Y."/>
            <person name="Chen Y."/>
            <person name="Sun X."/>
            <person name="Zhang Y."/>
            <person name="Marsh G.A."/>
            <person name="Crameri G."/>
            <person name="Broder C.C."/>
            <person name="Frey K.G."/>
            <person name="Wang L.F."/>
            <person name="Wang J."/>
        </authorList>
    </citation>
    <scope>NUCLEOTIDE SEQUENCE [LARGE SCALE GENOMIC DNA]</scope>
</reference>
<evidence type="ECO:0000313" key="2">
    <source>
        <dbReference type="Proteomes" id="UP000010552"/>
    </source>
</evidence>
<keyword evidence="2" id="KW-1185">Reference proteome</keyword>
<dbReference type="InParanoid" id="L5KUA9"/>
<proteinExistence type="predicted"/>
<sequence length="114" mass="11976">MQSRGAGEPRPVFLPAVPGEELPCSRSGVAGSEARRRRAPETHAASVCFSAQMAGAAEASRNLRFCLLSPALAPQPSLTMPATGLRHMRALATSEPRGGCAVVARWPRKLLAGE</sequence>
<name>L5KUA9_PTEAL</name>
<dbReference type="AlphaFoldDB" id="L5KUA9"/>